<dbReference type="AlphaFoldDB" id="A0A1W1UZ29"/>
<dbReference type="RefSeq" id="WP_084230526.1">
    <property type="nucleotide sequence ID" value="NZ_FWWR01000009.1"/>
</dbReference>
<evidence type="ECO:0000256" key="1">
    <source>
        <dbReference type="SAM" id="Coils"/>
    </source>
</evidence>
<proteinExistence type="predicted"/>
<dbReference type="EMBL" id="FWWR01000009">
    <property type="protein sequence ID" value="SMB86378.1"/>
    <property type="molecule type" value="Genomic_DNA"/>
</dbReference>
<accession>A0A1W1UZ29</accession>
<organism evidence="2 3">
    <name type="scientific">Peptoniphilus asaccharolyticus DSM 20463</name>
    <dbReference type="NCBI Taxonomy" id="573058"/>
    <lineage>
        <taxon>Bacteria</taxon>
        <taxon>Bacillati</taxon>
        <taxon>Bacillota</taxon>
        <taxon>Tissierellia</taxon>
        <taxon>Tissierellales</taxon>
        <taxon>Peptoniphilaceae</taxon>
        <taxon>Peptoniphilus</taxon>
    </lineage>
</organism>
<name>A0A1W1UZ29_PEPAS</name>
<gene>
    <name evidence="2" type="ORF">SAMN00017477_0888</name>
</gene>
<dbReference type="STRING" id="573058.SAMN00017477_0888"/>
<dbReference type="Proteomes" id="UP000192368">
    <property type="component" value="Unassembled WGS sequence"/>
</dbReference>
<evidence type="ECO:0000313" key="2">
    <source>
        <dbReference type="EMBL" id="SMB86378.1"/>
    </source>
</evidence>
<sequence>MDELNEILVFKEKMKILQEEIVKLETLITKINKELNPIVVQTSKLVNNEDLILELIEMKNEYLNKSVEFAKLKRKIIKKIIKMKNKNEIVLIYRRYVLGMKLTEVAKSMKITYKWAQVLHQRGVNSFKNIV</sequence>
<reference evidence="3" key="1">
    <citation type="submission" date="2017-04" db="EMBL/GenBank/DDBJ databases">
        <authorList>
            <person name="Varghese N."/>
            <person name="Submissions S."/>
        </authorList>
    </citation>
    <scope>NUCLEOTIDE SEQUENCE [LARGE SCALE GENOMIC DNA]</scope>
    <source>
        <strain evidence="3">DSM 20463</strain>
    </source>
</reference>
<keyword evidence="1" id="KW-0175">Coiled coil</keyword>
<dbReference type="InterPro" id="IPR013324">
    <property type="entry name" value="RNA_pol_sigma_r3/r4-like"/>
</dbReference>
<protein>
    <submittedName>
        <fullName evidence="2">Uncharacterized protein</fullName>
    </submittedName>
</protein>
<feature type="coiled-coil region" evidence="1">
    <location>
        <begin position="7"/>
        <end position="34"/>
    </location>
</feature>
<dbReference type="SUPFAM" id="SSF88659">
    <property type="entry name" value="Sigma3 and sigma4 domains of RNA polymerase sigma factors"/>
    <property type="match status" value="1"/>
</dbReference>
<keyword evidence="3" id="KW-1185">Reference proteome</keyword>
<evidence type="ECO:0000313" key="3">
    <source>
        <dbReference type="Proteomes" id="UP000192368"/>
    </source>
</evidence>